<dbReference type="InterPro" id="IPR002645">
    <property type="entry name" value="STAS_dom"/>
</dbReference>
<evidence type="ECO:0000313" key="3">
    <source>
        <dbReference type="Proteomes" id="UP001596302"/>
    </source>
</evidence>
<dbReference type="PANTHER" id="PTHR33495">
    <property type="entry name" value="ANTI-SIGMA FACTOR ANTAGONIST TM_1081-RELATED-RELATED"/>
    <property type="match status" value="1"/>
</dbReference>
<dbReference type="Gene3D" id="3.30.750.24">
    <property type="entry name" value="STAS domain"/>
    <property type="match status" value="1"/>
</dbReference>
<evidence type="ECO:0000313" key="2">
    <source>
        <dbReference type="EMBL" id="MFC5995812.1"/>
    </source>
</evidence>
<dbReference type="RefSeq" id="WP_379586114.1">
    <property type="nucleotide sequence ID" value="NZ_JBHSQW010000034.1"/>
</dbReference>
<dbReference type="PROSITE" id="PS50801">
    <property type="entry name" value="STAS"/>
    <property type="match status" value="1"/>
</dbReference>
<comment type="caution">
    <text evidence="2">The sequence shown here is derived from an EMBL/GenBank/DDBJ whole genome shotgun (WGS) entry which is preliminary data.</text>
</comment>
<proteinExistence type="predicted"/>
<dbReference type="Pfam" id="PF13466">
    <property type="entry name" value="STAS_2"/>
    <property type="match status" value="1"/>
</dbReference>
<dbReference type="PANTHER" id="PTHR33495:SF2">
    <property type="entry name" value="ANTI-SIGMA FACTOR ANTAGONIST TM_1081-RELATED"/>
    <property type="match status" value="1"/>
</dbReference>
<accession>A0ABW1J5W5</accession>
<organism evidence="2 3">
    <name type="scientific">Pseudonocardia hispaniensis</name>
    <dbReference type="NCBI Taxonomy" id="904933"/>
    <lineage>
        <taxon>Bacteria</taxon>
        <taxon>Bacillati</taxon>
        <taxon>Actinomycetota</taxon>
        <taxon>Actinomycetes</taxon>
        <taxon>Pseudonocardiales</taxon>
        <taxon>Pseudonocardiaceae</taxon>
        <taxon>Pseudonocardia</taxon>
    </lineage>
</organism>
<gene>
    <name evidence="2" type="ORF">ACFQE5_16500</name>
</gene>
<dbReference type="SUPFAM" id="SSF52091">
    <property type="entry name" value="SpoIIaa-like"/>
    <property type="match status" value="1"/>
</dbReference>
<protein>
    <submittedName>
        <fullName evidence="2">STAS domain-containing protein</fullName>
    </submittedName>
</protein>
<evidence type="ECO:0000259" key="1">
    <source>
        <dbReference type="PROSITE" id="PS50801"/>
    </source>
</evidence>
<dbReference type="InterPro" id="IPR036513">
    <property type="entry name" value="STAS_dom_sf"/>
</dbReference>
<dbReference type="Proteomes" id="UP001596302">
    <property type="component" value="Unassembled WGS sequence"/>
</dbReference>
<sequence>MCPAASAGGEMLAAELITDASGTVICAVRGEVDMSNAAQLRGYLDAAFDLGPDVVVDLAELTFLASAGVGVLLEPQARGRRLAVVTGPATETVLRICGLSAVVPCLPSRALAVRELARSVVCRDDGASPSAG</sequence>
<name>A0ABW1J5W5_9PSEU</name>
<reference evidence="3" key="1">
    <citation type="journal article" date="2019" name="Int. J. Syst. Evol. Microbiol.">
        <title>The Global Catalogue of Microorganisms (GCM) 10K type strain sequencing project: providing services to taxonomists for standard genome sequencing and annotation.</title>
        <authorList>
            <consortium name="The Broad Institute Genomics Platform"/>
            <consortium name="The Broad Institute Genome Sequencing Center for Infectious Disease"/>
            <person name="Wu L."/>
            <person name="Ma J."/>
        </authorList>
    </citation>
    <scope>NUCLEOTIDE SEQUENCE [LARGE SCALE GENOMIC DNA]</scope>
    <source>
        <strain evidence="3">CCM 8391</strain>
    </source>
</reference>
<dbReference type="EMBL" id="JBHSQW010000034">
    <property type="protein sequence ID" value="MFC5995812.1"/>
    <property type="molecule type" value="Genomic_DNA"/>
</dbReference>
<dbReference type="CDD" id="cd07043">
    <property type="entry name" value="STAS_anti-anti-sigma_factors"/>
    <property type="match status" value="1"/>
</dbReference>
<keyword evidence="3" id="KW-1185">Reference proteome</keyword>
<feature type="domain" description="STAS" evidence="1">
    <location>
        <begin position="13"/>
        <end position="74"/>
    </location>
</feature>
<dbReference type="InterPro" id="IPR058548">
    <property type="entry name" value="MlaB-like_STAS"/>
</dbReference>